<sequence>MAMGIEANPSVLPLAPNLRPIVATNDALDWTHYLRQENVIPKLESFYCAVDLHMETDLRK</sequence>
<organism evidence="1 2">
    <name type="scientific">Ascaris lumbricoides</name>
    <name type="common">Giant roundworm</name>
    <dbReference type="NCBI Taxonomy" id="6252"/>
    <lineage>
        <taxon>Eukaryota</taxon>
        <taxon>Metazoa</taxon>
        <taxon>Ecdysozoa</taxon>
        <taxon>Nematoda</taxon>
        <taxon>Chromadorea</taxon>
        <taxon>Rhabditida</taxon>
        <taxon>Spirurina</taxon>
        <taxon>Ascaridomorpha</taxon>
        <taxon>Ascaridoidea</taxon>
        <taxon>Ascarididae</taxon>
        <taxon>Ascaris</taxon>
    </lineage>
</organism>
<evidence type="ECO:0000313" key="1">
    <source>
        <dbReference type="Proteomes" id="UP000036681"/>
    </source>
</evidence>
<evidence type="ECO:0000313" key="2">
    <source>
        <dbReference type="WBParaSite" id="ALUE_0001031401-mRNA-1"/>
    </source>
</evidence>
<keyword evidence="1" id="KW-1185">Reference proteome</keyword>
<accession>A0A0M3I1T6</accession>
<dbReference type="AlphaFoldDB" id="A0A0M3I1T6"/>
<name>A0A0M3I1T6_ASCLU</name>
<dbReference type="Proteomes" id="UP000036681">
    <property type="component" value="Unplaced"/>
</dbReference>
<protein>
    <submittedName>
        <fullName evidence="2">Arylamine N-acetyltransferase</fullName>
    </submittedName>
</protein>
<reference evidence="2" key="1">
    <citation type="submission" date="2017-02" db="UniProtKB">
        <authorList>
            <consortium name="WormBaseParasite"/>
        </authorList>
    </citation>
    <scope>IDENTIFICATION</scope>
</reference>
<proteinExistence type="predicted"/>
<dbReference type="WBParaSite" id="ALUE_0001031401-mRNA-1">
    <property type="protein sequence ID" value="ALUE_0001031401-mRNA-1"/>
    <property type="gene ID" value="ALUE_0001031401"/>
</dbReference>